<reference evidence="7" key="1">
    <citation type="submission" date="2018-06" db="EMBL/GenBank/DDBJ databases">
        <authorList>
            <person name="Zhirakovskaya E."/>
        </authorList>
    </citation>
    <scope>NUCLEOTIDE SEQUENCE</scope>
</reference>
<dbReference type="EMBL" id="UOES01000216">
    <property type="protein sequence ID" value="VAW27315.1"/>
    <property type="molecule type" value="Genomic_DNA"/>
</dbReference>
<evidence type="ECO:0000256" key="2">
    <source>
        <dbReference type="ARBA" id="ARBA00022692"/>
    </source>
</evidence>
<protein>
    <recommendedName>
        <fullName evidence="6">Major facilitator superfamily (MFS) profile domain-containing protein</fullName>
    </recommendedName>
</protein>
<dbReference type="GO" id="GO:0022857">
    <property type="term" value="F:transmembrane transporter activity"/>
    <property type="evidence" value="ECO:0007669"/>
    <property type="project" value="InterPro"/>
</dbReference>
<feature type="transmembrane region" description="Helical" evidence="5">
    <location>
        <begin position="261"/>
        <end position="279"/>
    </location>
</feature>
<dbReference type="InterPro" id="IPR053160">
    <property type="entry name" value="MFS_DHA3_Transporter"/>
</dbReference>
<evidence type="ECO:0000256" key="1">
    <source>
        <dbReference type="ARBA" id="ARBA00004141"/>
    </source>
</evidence>
<dbReference type="PROSITE" id="PS50850">
    <property type="entry name" value="MFS"/>
    <property type="match status" value="1"/>
</dbReference>
<keyword evidence="4 5" id="KW-0472">Membrane</keyword>
<evidence type="ECO:0000313" key="7">
    <source>
        <dbReference type="EMBL" id="VAW27315.1"/>
    </source>
</evidence>
<feature type="domain" description="Major facilitator superfamily (MFS) profile" evidence="6">
    <location>
        <begin position="1"/>
        <end position="407"/>
    </location>
</feature>
<evidence type="ECO:0000256" key="3">
    <source>
        <dbReference type="ARBA" id="ARBA00022989"/>
    </source>
</evidence>
<proteinExistence type="predicted"/>
<keyword evidence="2 5" id="KW-0812">Transmembrane</keyword>
<dbReference type="PROSITE" id="PS00216">
    <property type="entry name" value="SUGAR_TRANSPORT_1"/>
    <property type="match status" value="1"/>
</dbReference>
<accession>A0A3B0U8P4</accession>
<sequence length="407" mass="45440">MNNELWNKQYAKFSAYGFLKNLRFFDAFFILFLLEKGLSYTEIGILYAAREIIINIVEVPSGFIADKYGRKNALIGSFLFYILSFSIFYLSESFWPFLLAFLSYGVADAFRSGTHKGMIMDYLKLNNWQSEKINYYGHTRAWSQKGSAISSLIAGIIVFYSGSYQSIFLYSIVPYLINLLLILSYPQEINLSKSPKKEQNLLTINSFFQVIKQPAVLSIMNTSALHSAYLKAVKDYIQPLMVSVALIIPILVNVETDKKNGLLIGIFYFVIYLATSRASQLAAKVAATNKNRISHQTLIAGFLFGIGLGLFYFYDVWVVALLLFVGIYLIENMRKPILTGFIADNVPNEMLVTVISVQSLISTLITALLALAFGITADAFGIGVAFMVVSAILLTSTLVSSQVLNDG</sequence>
<dbReference type="PANTHER" id="PTHR23530">
    <property type="entry name" value="TRANSPORT PROTEIN-RELATED"/>
    <property type="match status" value="1"/>
</dbReference>
<evidence type="ECO:0000256" key="5">
    <source>
        <dbReference type="SAM" id="Phobius"/>
    </source>
</evidence>
<dbReference type="InterPro" id="IPR005829">
    <property type="entry name" value="Sugar_transporter_CS"/>
</dbReference>
<dbReference type="InterPro" id="IPR011701">
    <property type="entry name" value="MFS"/>
</dbReference>
<feature type="transmembrane region" description="Helical" evidence="5">
    <location>
        <begin position="379"/>
        <end position="399"/>
    </location>
</feature>
<evidence type="ECO:0000259" key="6">
    <source>
        <dbReference type="PROSITE" id="PS50850"/>
    </source>
</evidence>
<feature type="transmembrane region" description="Helical" evidence="5">
    <location>
        <begin position="236"/>
        <end position="254"/>
    </location>
</feature>
<feature type="transmembrane region" description="Helical" evidence="5">
    <location>
        <begin position="351"/>
        <end position="373"/>
    </location>
</feature>
<dbReference type="Pfam" id="PF07690">
    <property type="entry name" value="MFS_1"/>
    <property type="match status" value="1"/>
</dbReference>
<comment type="subcellular location">
    <subcellularLocation>
        <location evidence="1">Membrane</location>
        <topology evidence="1">Multi-pass membrane protein</topology>
    </subcellularLocation>
</comment>
<dbReference type="GO" id="GO:0016020">
    <property type="term" value="C:membrane"/>
    <property type="evidence" value="ECO:0007669"/>
    <property type="project" value="UniProtKB-SubCell"/>
</dbReference>
<feature type="transmembrane region" description="Helical" evidence="5">
    <location>
        <begin position="142"/>
        <end position="161"/>
    </location>
</feature>
<dbReference type="Gene3D" id="1.20.1250.20">
    <property type="entry name" value="MFS general substrate transporter like domains"/>
    <property type="match status" value="1"/>
</dbReference>
<dbReference type="InterPro" id="IPR020846">
    <property type="entry name" value="MFS_dom"/>
</dbReference>
<keyword evidence="3 5" id="KW-1133">Transmembrane helix</keyword>
<feature type="transmembrane region" description="Helical" evidence="5">
    <location>
        <begin position="299"/>
        <end position="330"/>
    </location>
</feature>
<gene>
    <name evidence="7" type="ORF">MNBD_BACTEROID06-1587</name>
</gene>
<dbReference type="PANTHER" id="PTHR23530:SF1">
    <property type="entry name" value="PERMEASE, MAJOR FACILITATOR SUPERFAMILY-RELATED"/>
    <property type="match status" value="1"/>
</dbReference>
<dbReference type="SUPFAM" id="SSF103473">
    <property type="entry name" value="MFS general substrate transporter"/>
    <property type="match status" value="1"/>
</dbReference>
<dbReference type="AlphaFoldDB" id="A0A3B0U8P4"/>
<name>A0A3B0U8P4_9ZZZZ</name>
<dbReference type="InterPro" id="IPR036259">
    <property type="entry name" value="MFS_trans_sf"/>
</dbReference>
<evidence type="ECO:0000256" key="4">
    <source>
        <dbReference type="ARBA" id="ARBA00023136"/>
    </source>
</evidence>
<feature type="transmembrane region" description="Helical" evidence="5">
    <location>
        <begin position="73"/>
        <end position="91"/>
    </location>
</feature>
<organism evidence="7">
    <name type="scientific">hydrothermal vent metagenome</name>
    <dbReference type="NCBI Taxonomy" id="652676"/>
    <lineage>
        <taxon>unclassified sequences</taxon>
        <taxon>metagenomes</taxon>
        <taxon>ecological metagenomes</taxon>
    </lineage>
</organism>
<feature type="transmembrane region" description="Helical" evidence="5">
    <location>
        <begin position="167"/>
        <end position="186"/>
    </location>
</feature>